<dbReference type="KEGG" id="hro:HELRODRAFT_73484"/>
<dbReference type="STRING" id="6412.T1G1E2"/>
<dbReference type="GO" id="GO:0006400">
    <property type="term" value="P:tRNA modification"/>
    <property type="evidence" value="ECO:0000318"/>
    <property type="project" value="GO_Central"/>
</dbReference>
<dbReference type="OMA" id="FSFWSEE"/>
<dbReference type="InterPro" id="IPR019438">
    <property type="entry name" value="Q_salvage"/>
</dbReference>
<dbReference type="AlphaFoldDB" id="T1G1E2"/>
<dbReference type="EC" id="3.2.2.-" evidence="6"/>
<sequence>MPVIPKLNPRESGDYVSKNSVHVNIKEDGIERIANKVIKSLLSHPDEISVNRWKTHELLPQTQDEFAANWIFLSDLLNFCFWSSPGKEYMVHYKSKNRTGYWSLCAALWRALDDGYDITNPAFYSKIDESTLKKIFRSDSNYDIPKLHERHCIMLKDGEILLKNFNGSFLNVVKACNNSAENLVNLITKEFTSFTDQINFQNVEVSFYKRAQILVADIWSCFGGKGYGRFHDIDTITAFADYRVPQVLNWFGALKYSEELTSLLKKEGTTFAHGDRWEIEIRGCTIHCIELIVKKVNETLESLPSSTTNLKVNSIIIDHYLWDMRREKAKELESVPYHRTESIYY</sequence>
<reference evidence="9" key="1">
    <citation type="submission" date="2012-12" db="EMBL/GenBank/DDBJ databases">
        <authorList>
            <person name="Hellsten U."/>
            <person name="Grimwood J."/>
            <person name="Chapman J.A."/>
            <person name="Shapiro H."/>
            <person name="Aerts A."/>
            <person name="Otillar R.P."/>
            <person name="Terry A.Y."/>
            <person name="Boore J.L."/>
            <person name="Simakov O."/>
            <person name="Marletaz F."/>
            <person name="Cho S.-J."/>
            <person name="Edsinger-Gonzales E."/>
            <person name="Havlak P."/>
            <person name="Kuo D.-H."/>
            <person name="Larsson T."/>
            <person name="Lv J."/>
            <person name="Arendt D."/>
            <person name="Savage R."/>
            <person name="Osoegawa K."/>
            <person name="de Jong P."/>
            <person name="Lindberg D.R."/>
            <person name="Seaver E.C."/>
            <person name="Weisblat D.A."/>
            <person name="Putnam N.H."/>
            <person name="Grigoriev I.V."/>
            <person name="Rokhsar D.S."/>
        </authorList>
    </citation>
    <scope>NUCLEOTIDE SEQUENCE</scope>
</reference>
<organism evidence="8 9">
    <name type="scientific">Helobdella robusta</name>
    <name type="common">Californian leech</name>
    <dbReference type="NCBI Taxonomy" id="6412"/>
    <lineage>
        <taxon>Eukaryota</taxon>
        <taxon>Metazoa</taxon>
        <taxon>Spiralia</taxon>
        <taxon>Lophotrochozoa</taxon>
        <taxon>Annelida</taxon>
        <taxon>Clitellata</taxon>
        <taxon>Hirudinea</taxon>
        <taxon>Rhynchobdellida</taxon>
        <taxon>Glossiphoniidae</taxon>
        <taxon>Helobdella</taxon>
    </lineage>
</organism>
<dbReference type="RefSeq" id="XP_009012357.1">
    <property type="nucleotide sequence ID" value="XM_009014109.1"/>
</dbReference>
<evidence type="ECO:0000256" key="3">
    <source>
        <dbReference type="ARBA" id="ARBA00035306"/>
    </source>
</evidence>
<dbReference type="CTD" id="20214890"/>
<evidence type="ECO:0000313" key="7">
    <source>
        <dbReference type="EMBL" id="ESO09264.1"/>
    </source>
</evidence>
<evidence type="ECO:0000256" key="4">
    <source>
        <dbReference type="ARBA" id="ARBA00035393"/>
    </source>
</evidence>
<dbReference type="OrthoDB" id="416777at2759"/>
<dbReference type="Pfam" id="PF10343">
    <property type="entry name" value="Q_salvage"/>
    <property type="match status" value="1"/>
</dbReference>
<dbReference type="GO" id="GO:0016787">
    <property type="term" value="F:hydrolase activity"/>
    <property type="evidence" value="ECO:0007669"/>
    <property type="project" value="UniProtKB-KW"/>
</dbReference>
<evidence type="ECO:0000256" key="2">
    <source>
        <dbReference type="ARBA" id="ARBA00035119"/>
    </source>
</evidence>
<dbReference type="EnsemblMetazoa" id="HelroT73484">
    <property type="protein sequence ID" value="HelroP73484"/>
    <property type="gene ID" value="HelroG73484"/>
</dbReference>
<keyword evidence="1 6" id="KW-0378">Hydrolase</keyword>
<name>T1G1E2_HELRO</name>
<dbReference type="EMBL" id="AMQM01002920">
    <property type="status" value="NOT_ANNOTATED_CDS"/>
    <property type="molecule type" value="Genomic_DNA"/>
</dbReference>
<dbReference type="EMBL" id="KB095959">
    <property type="protein sequence ID" value="ESO09264.1"/>
    <property type="molecule type" value="Genomic_DNA"/>
</dbReference>
<reference evidence="8" key="3">
    <citation type="submission" date="2015-06" db="UniProtKB">
        <authorList>
            <consortium name="EnsemblMetazoa"/>
        </authorList>
    </citation>
    <scope>IDENTIFICATION</scope>
</reference>
<dbReference type="GeneID" id="20214890"/>
<evidence type="ECO:0000256" key="6">
    <source>
        <dbReference type="RuleBase" id="RU365002"/>
    </source>
</evidence>
<evidence type="ECO:0000313" key="8">
    <source>
        <dbReference type="EnsemblMetazoa" id="HelroP73484"/>
    </source>
</evidence>
<gene>
    <name evidence="8" type="primary">20214890</name>
    <name evidence="7" type="ORF">HELRODRAFT_73484</name>
</gene>
<reference evidence="7 9" key="2">
    <citation type="journal article" date="2013" name="Nature">
        <title>Insights into bilaterian evolution from three spiralian genomes.</title>
        <authorList>
            <person name="Simakov O."/>
            <person name="Marletaz F."/>
            <person name="Cho S.J."/>
            <person name="Edsinger-Gonzales E."/>
            <person name="Havlak P."/>
            <person name="Hellsten U."/>
            <person name="Kuo D.H."/>
            <person name="Larsson T."/>
            <person name="Lv J."/>
            <person name="Arendt D."/>
            <person name="Savage R."/>
            <person name="Osoegawa K."/>
            <person name="de Jong P."/>
            <person name="Grimwood J."/>
            <person name="Chapman J.A."/>
            <person name="Shapiro H."/>
            <person name="Aerts A."/>
            <person name="Otillar R.P."/>
            <person name="Terry A.Y."/>
            <person name="Boore J.L."/>
            <person name="Grigoriev I.V."/>
            <person name="Lindberg D.R."/>
            <person name="Seaver E.C."/>
            <person name="Weisblat D.A."/>
            <person name="Putnam N.H."/>
            <person name="Rokhsar D.S."/>
        </authorList>
    </citation>
    <scope>NUCLEOTIDE SEQUENCE</scope>
</reference>
<comment type="function">
    <text evidence="6">Catalyzes the hydrolysis of queuosine 5'-phosphate, releasing the nucleobase queuine (q). Is required for salvage of queuine from exogenous queuosine (Q) that is imported and then converted to queuosine 5'-phosphate intracellularly.</text>
</comment>
<protein>
    <recommendedName>
        <fullName evidence="3 6">Queuosine 5'-phosphate N-glycosylase/hydrolase</fullName>
        <ecNumber evidence="6">3.2.2.-</ecNumber>
    </recommendedName>
    <alternativeName>
        <fullName evidence="4 6">Queuosine-nucleotide N-glycosylase/hydrolase</fullName>
    </alternativeName>
</protein>
<dbReference type="eggNOG" id="KOG2524">
    <property type="taxonomic scope" value="Eukaryota"/>
</dbReference>
<dbReference type="HOGENOM" id="CLU_036001_2_1_1"/>
<dbReference type="PANTHER" id="PTHR21314">
    <property type="entry name" value="QUEUOSINE 5'-PHOSPHATE N-GLYCOSYLASE_HYDROLASE-RELATED"/>
    <property type="match status" value="1"/>
</dbReference>
<keyword evidence="9" id="KW-1185">Reference proteome</keyword>
<evidence type="ECO:0000313" key="9">
    <source>
        <dbReference type="Proteomes" id="UP000015101"/>
    </source>
</evidence>
<evidence type="ECO:0000256" key="5">
    <source>
        <dbReference type="ARBA" id="ARBA00048204"/>
    </source>
</evidence>
<accession>T1G1E2</accession>
<dbReference type="FunCoup" id="T1G1E2">
    <property type="interactions" value="677"/>
</dbReference>
<proteinExistence type="inferred from homology"/>
<comment type="catalytic activity">
    <reaction evidence="5 6">
        <text>queuosine 5'-phosphate + H2O = queuine + D-ribose 5-phosphate</text>
        <dbReference type="Rhea" id="RHEA:75387"/>
        <dbReference type="ChEBI" id="CHEBI:15377"/>
        <dbReference type="ChEBI" id="CHEBI:17433"/>
        <dbReference type="ChEBI" id="CHEBI:78346"/>
        <dbReference type="ChEBI" id="CHEBI:194371"/>
    </reaction>
    <physiologicalReaction direction="left-to-right" evidence="5 6">
        <dbReference type="Rhea" id="RHEA:75388"/>
    </physiologicalReaction>
</comment>
<dbReference type="Proteomes" id="UP000015101">
    <property type="component" value="Unassembled WGS sequence"/>
</dbReference>
<dbReference type="InParanoid" id="T1G1E2"/>
<evidence type="ECO:0000256" key="1">
    <source>
        <dbReference type="ARBA" id="ARBA00022801"/>
    </source>
</evidence>
<comment type="similarity">
    <text evidence="2 6">Belongs to the QNG1 protein family.</text>
</comment>
<dbReference type="PANTHER" id="PTHR21314:SF0">
    <property type="entry name" value="QUEUOSINE 5'-PHOSPHATE N-GLYCOSYLASE_HYDROLASE"/>
    <property type="match status" value="1"/>
</dbReference>